<evidence type="ECO:0000256" key="1">
    <source>
        <dbReference type="SAM" id="Phobius"/>
    </source>
</evidence>
<keyword evidence="3" id="KW-1185">Reference proteome</keyword>
<comment type="caution">
    <text evidence="2">The sequence shown here is derived from an EMBL/GenBank/DDBJ whole genome shotgun (WGS) entry which is preliminary data.</text>
</comment>
<gene>
    <name evidence="2" type="ORF">EBB_01075</name>
</gene>
<dbReference type="Proteomes" id="UP000641152">
    <property type="component" value="Unassembled WGS sequence"/>
</dbReference>
<dbReference type="RefSeq" id="WP_192392093.1">
    <property type="nucleotide sequence ID" value="NZ_CAJHIU010000001.1"/>
</dbReference>
<feature type="transmembrane region" description="Helical" evidence="1">
    <location>
        <begin position="123"/>
        <end position="142"/>
    </location>
</feature>
<accession>A0ABR9D7V0</accession>
<sequence length="159" mass="17077">MDTNKPLLSALFFIGLSFWGIQLAQAATTENTLNPLESFQTILPDLPSAYQEPPLNPVADKPLQDYALTLFTRVKTSAVVTFQQALSDIAGLGDIVSQTGLLGLLGTVFQPVIDESKTAELKAALPTAAWFFLSGMLGILGLKKRSNLLDAKAVLNSVR</sequence>
<name>A0ABR9D7V0_9GAMM</name>
<keyword evidence="1" id="KW-1133">Transmembrane helix</keyword>
<reference evidence="2 3" key="1">
    <citation type="submission" date="2020-09" db="EMBL/GenBank/DDBJ databases">
        <title>Methylomonas albis sp. nov. and Methylomonas fluvii sp. nov.: Two cold-adapted methanotrophs from the River Elbe and an amended description of Methylovulum psychrotolerans strain Eb1.</title>
        <authorList>
            <person name="Bussmann I.K."/>
            <person name="Klings K.-W."/>
            <person name="Warnstedt J."/>
            <person name="Hoppert M."/>
            <person name="Saborowski A."/>
            <person name="Horn F."/>
            <person name="Liebner S."/>
        </authorList>
    </citation>
    <scope>NUCLEOTIDE SEQUENCE [LARGE SCALE GENOMIC DNA]</scope>
    <source>
        <strain evidence="2 3">EbB</strain>
    </source>
</reference>
<organism evidence="2 3">
    <name type="scientific">Methylomonas fluvii</name>
    <dbReference type="NCBI Taxonomy" id="1854564"/>
    <lineage>
        <taxon>Bacteria</taxon>
        <taxon>Pseudomonadati</taxon>
        <taxon>Pseudomonadota</taxon>
        <taxon>Gammaproteobacteria</taxon>
        <taxon>Methylococcales</taxon>
        <taxon>Methylococcaceae</taxon>
        <taxon>Methylomonas</taxon>
    </lineage>
</organism>
<keyword evidence="1" id="KW-0472">Membrane</keyword>
<dbReference type="EMBL" id="JACXST010000001">
    <property type="protein sequence ID" value="MBD9359163.1"/>
    <property type="molecule type" value="Genomic_DNA"/>
</dbReference>
<evidence type="ECO:0000313" key="3">
    <source>
        <dbReference type="Proteomes" id="UP000641152"/>
    </source>
</evidence>
<proteinExistence type="predicted"/>
<keyword evidence="1" id="KW-0812">Transmembrane</keyword>
<evidence type="ECO:0000313" key="2">
    <source>
        <dbReference type="EMBL" id="MBD9359163.1"/>
    </source>
</evidence>
<protein>
    <submittedName>
        <fullName evidence="2">Uncharacterized protein</fullName>
    </submittedName>
</protein>